<dbReference type="GO" id="GO:0004497">
    <property type="term" value="F:monooxygenase activity"/>
    <property type="evidence" value="ECO:0007669"/>
    <property type="project" value="UniProtKB-KW"/>
</dbReference>
<evidence type="ECO:0000256" key="8">
    <source>
        <dbReference type="ARBA" id="ARBA00022989"/>
    </source>
</evidence>
<evidence type="ECO:0000256" key="2">
    <source>
        <dbReference type="ARBA" id="ARBA00004370"/>
    </source>
</evidence>
<dbReference type="Pfam" id="PF00067">
    <property type="entry name" value="p450"/>
    <property type="match status" value="1"/>
</dbReference>
<evidence type="ECO:0000256" key="5">
    <source>
        <dbReference type="ARBA" id="ARBA00022617"/>
    </source>
</evidence>
<evidence type="ECO:0000256" key="4">
    <source>
        <dbReference type="ARBA" id="ARBA00010617"/>
    </source>
</evidence>
<dbReference type="PROSITE" id="PS00086">
    <property type="entry name" value="CYTOCHROME_P450"/>
    <property type="match status" value="1"/>
</dbReference>
<dbReference type="InterPro" id="IPR017972">
    <property type="entry name" value="Cyt_P450_CS"/>
</dbReference>
<evidence type="ECO:0000256" key="7">
    <source>
        <dbReference type="ARBA" id="ARBA00022723"/>
    </source>
</evidence>
<comment type="subcellular location">
    <subcellularLocation>
        <location evidence="2">Membrane</location>
    </subcellularLocation>
</comment>
<dbReference type="EMBL" id="MU806553">
    <property type="protein sequence ID" value="KAJ3834292.1"/>
    <property type="molecule type" value="Genomic_DNA"/>
</dbReference>
<keyword evidence="8" id="KW-1133">Transmembrane helix</keyword>
<dbReference type="AlphaFoldDB" id="A0AA38P0Z2"/>
<dbReference type="Proteomes" id="UP001163846">
    <property type="component" value="Unassembled WGS sequence"/>
</dbReference>
<evidence type="ECO:0000256" key="10">
    <source>
        <dbReference type="ARBA" id="ARBA00023004"/>
    </source>
</evidence>
<evidence type="ECO:0000256" key="12">
    <source>
        <dbReference type="ARBA" id="ARBA00023136"/>
    </source>
</evidence>
<dbReference type="CDD" id="cd11062">
    <property type="entry name" value="CYP58-like"/>
    <property type="match status" value="1"/>
</dbReference>
<protein>
    <submittedName>
        <fullName evidence="15">Cytochrome P450</fullName>
    </submittedName>
</protein>
<keyword evidence="6" id="KW-0812">Transmembrane</keyword>
<dbReference type="GO" id="GO:0005506">
    <property type="term" value="F:iron ion binding"/>
    <property type="evidence" value="ECO:0007669"/>
    <property type="project" value="InterPro"/>
</dbReference>
<dbReference type="PRINTS" id="PR00463">
    <property type="entry name" value="EP450I"/>
</dbReference>
<dbReference type="InterPro" id="IPR036396">
    <property type="entry name" value="Cyt_P450_sf"/>
</dbReference>
<keyword evidence="12" id="KW-0472">Membrane</keyword>
<dbReference type="Gene3D" id="1.10.630.10">
    <property type="entry name" value="Cytochrome P450"/>
    <property type="match status" value="1"/>
</dbReference>
<keyword evidence="11 14" id="KW-0503">Monooxygenase</keyword>
<dbReference type="InterPro" id="IPR001128">
    <property type="entry name" value="Cyt_P450"/>
</dbReference>
<keyword evidence="10 13" id="KW-0408">Iron</keyword>
<keyword evidence="7 13" id="KW-0479">Metal-binding</keyword>
<comment type="caution">
    <text evidence="15">The sequence shown here is derived from an EMBL/GenBank/DDBJ whole genome shotgun (WGS) entry which is preliminary data.</text>
</comment>
<evidence type="ECO:0000256" key="1">
    <source>
        <dbReference type="ARBA" id="ARBA00001971"/>
    </source>
</evidence>
<dbReference type="PANTHER" id="PTHR24305">
    <property type="entry name" value="CYTOCHROME P450"/>
    <property type="match status" value="1"/>
</dbReference>
<organism evidence="15 16">
    <name type="scientific">Lentinula raphanica</name>
    <dbReference type="NCBI Taxonomy" id="153919"/>
    <lineage>
        <taxon>Eukaryota</taxon>
        <taxon>Fungi</taxon>
        <taxon>Dikarya</taxon>
        <taxon>Basidiomycota</taxon>
        <taxon>Agaricomycotina</taxon>
        <taxon>Agaricomycetes</taxon>
        <taxon>Agaricomycetidae</taxon>
        <taxon>Agaricales</taxon>
        <taxon>Marasmiineae</taxon>
        <taxon>Omphalotaceae</taxon>
        <taxon>Lentinula</taxon>
    </lineage>
</organism>
<reference evidence="15" key="1">
    <citation type="submission" date="2022-08" db="EMBL/GenBank/DDBJ databases">
        <authorList>
            <consortium name="DOE Joint Genome Institute"/>
            <person name="Min B."/>
            <person name="Riley R."/>
            <person name="Sierra-Patev S."/>
            <person name="Naranjo-Ortiz M."/>
            <person name="Looney B."/>
            <person name="Konkel Z."/>
            <person name="Slot J.C."/>
            <person name="Sakamoto Y."/>
            <person name="Steenwyk J.L."/>
            <person name="Rokas A."/>
            <person name="Carro J."/>
            <person name="Camarero S."/>
            <person name="Ferreira P."/>
            <person name="Molpeceres G."/>
            <person name="Ruiz-Duenas F.J."/>
            <person name="Serrano A."/>
            <person name="Henrissat B."/>
            <person name="Drula E."/>
            <person name="Hughes K.W."/>
            <person name="Mata J.L."/>
            <person name="Ishikawa N.K."/>
            <person name="Vargas-Isla R."/>
            <person name="Ushijima S."/>
            <person name="Smith C.A."/>
            <person name="Ahrendt S."/>
            <person name="Andreopoulos W."/>
            <person name="He G."/>
            <person name="Labutti K."/>
            <person name="Lipzen A."/>
            <person name="Ng V."/>
            <person name="Sandor L."/>
            <person name="Barry K."/>
            <person name="Martinez A.T."/>
            <person name="Xiao Y."/>
            <person name="Gibbons J.G."/>
            <person name="Terashima K."/>
            <person name="Hibbett D.S."/>
            <person name="Grigoriev I.V."/>
        </authorList>
    </citation>
    <scope>NUCLEOTIDE SEQUENCE</scope>
    <source>
        <strain evidence="15">TFB9207</strain>
    </source>
</reference>
<proteinExistence type="inferred from homology"/>
<accession>A0AA38P0Z2</accession>
<gene>
    <name evidence="15" type="ORF">F5878DRAFT_664913</name>
</gene>
<evidence type="ECO:0000313" key="16">
    <source>
        <dbReference type="Proteomes" id="UP001163846"/>
    </source>
</evidence>
<evidence type="ECO:0000256" key="3">
    <source>
        <dbReference type="ARBA" id="ARBA00004721"/>
    </source>
</evidence>
<feature type="binding site" description="axial binding residue" evidence="13">
    <location>
        <position position="407"/>
    </location>
    <ligand>
        <name>heme</name>
        <dbReference type="ChEBI" id="CHEBI:30413"/>
    </ligand>
    <ligandPart>
        <name>Fe</name>
        <dbReference type="ChEBI" id="CHEBI:18248"/>
    </ligandPart>
</feature>
<evidence type="ECO:0000256" key="11">
    <source>
        <dbReference type="ARBA" id="ARBA00023033"/>
    </source>
</evidence>
<keyword evidence="9 14" id="KW-0560">Oxidoreductase</keyword>
<name>A0AA38P0Z2_9AGAR</name>
<keyword evidence="5 13" id="KW-0349">Heme</keyword>
<evidence type="ECO:0000256" key="6">
    <source>
        <dbReference type="ARBA" id="ARBA00022692"/>
    </source>
</evidence>
<comment type="cofactor">
    <cofactor evidence="1 13">
        <name>heme</name>
        <dbReference type="ChEBI" id="CHEBI:30413"/>
    </cofactor>
</comment>
<evidence type="ECO:0000256" key="14">
    <source>
        <dbReference type="RuleBase" id="RU000461"/>
    </source>
</evidence>
<dbReference type="GO" id="GO:0020037">
    <property type="term" value="F:heme binding"/>
    <property type="evidence" value="ECO:0007669"/>
    <property type="project" value="InterPro"/>
</dbReference>
<dbReference type="GO" id="GO:0016020">
    <property type="term" value="C:membrane"/>
    <property type="evidence" value="ECO:0007669"/>
    <property type="project" value="UniProtKB-SubCell"/>
</dbReference>
<sequence length="476" mass="54752">MYFQLVSTLLLIYIGTLTLYFHPLRKYPGPILAALTDWYELYYNIVKGGALVTEIEKLHKFYGPVIRIGPNTLHFNDRRAYHDIYTNGSAFVKEPGFYLSFIAHASQGLLATCDPGEARIQKTLIQDHYSSQDSGFQMNLAYRSVAMDLITKYCFAQSADTLVPGFRHPTQRSIEDFFKRIWFERHFPFLTGFACKMPRTLVGWLLPRFKSYIDMKAALEHQIDRLKRNPDLISLAEHETIYHRLLNPKNQVAPSRKMLVDQAFTLIGAGSDTIGNVCTVGTFYALKNGTISQKLTMELYEAWPDGSKPLSLTTLEKLPYLTAFIKEALRFSIGVIHPMPRRANTTEEIAGYQIPPGTIVEMSTVFLHMNPDVFRKPYTFDPDRWLTEDADKMNQDFAPFSKGPRMCIGLNLAWCELYLILGNMFRKLNMKLHDRETNQRTDFDRGIKSDDLVPRWHWEDYTVSVAPFSETKLAST</sequence>
<dbReference type="GO" id="GO:0016705">
    <property type="term" value="F:oxidoreductase activity, acting on paired donors, with incorporation or reduction of molecular oxygen"/>
    <property type="evidence" value="ECO:0007669"/>
    <property type="project" value="InterPro"/>
</dbReference>
<evidence type="ECO:0000313" key="15">
    <source>
        <dbReference type="EMBL" id="KAJ3834292.1"/>
    </source>
</evidence>
<dbReference type="InterPro" id="IPR050121">
    <property type="entry name" value="Cytochrome_P450_monoxygenase"/>
</dbReference>
<comment type="similarity">
    <text evidence="4 14">Belongs to the cytochrome P450 family.</text>
</comment>
<evidence type="ECO:0000256" key="9">
    <source>
        <dbReference type="ARBA" id="ARBA00023002"/>
    </source>
</evidence>
<keyword evidence="16" id="KW-1185">Reference proteome</keyword>
<dbReference type="InterPro" id="IPR002401">
    <property type="entry name" value="Cyt_P450_E_grp-I"/>
</dbReference>
<dbReference type="PANTHER" id="PTHR24305:SF166">
    <property type="entry name" value="CYTOCHROME P450 12A4, MITOCHONDRIAL-RELATED"/>
    <property type="match status" value="1"/>
</dbReference>
<evidence type="ECO:0000256" key="13">
    <source>
        <dbReference type="PIRSR" id="PIRSR602401-1"/>
    </source>
</evidence>
<comment type="pathway">
    <text evidence="3">Secondary metabolite biosynthesis; terpenoid biosynthesis.</text>
</comment>
<dbReference type="SUPFAM" id="SSF48264">
    <property type="entry name" value="Cytochrome P450"/>
    <property type="match status" value="1"/>
</dbReference>